<dbReference type="EMBL" id="SNYW01000006">
    <property type="protein sequence ID" value="TDQ84069.1"/>
    <property type="molecule type" value="Genomic_DNA"/>
</dbReference>
<comment type="caution">
    <text evidence="2">The sequence shown here is derived from an EMBL/GenBank/DDBJ whole genome shotgun (WGS) entry which is preliminary data.</text>
</comment>
<dbReference type="AlphaFoldDB" id="A0A4R6WUI5"/>
<dbReference type="InterPro" id="IPR050993">
    <property type="entry name" value="Isochorismatase_domain"/>
</dbReference>
<organism evidence="2 3">
    <name type="scientific">Dongia mobilis</name>
    <dbReference type="NCBI Taxonomy" id="578943"/>
    <lineage>
        <taxon>Bacteria</taxon>
        <taxon>Pseudomonadati</taxon>
        <taxon>Pseudomonadota</taxon>
        <taxon>Alphaproteobacteria</taxon>
        <taxon>Rhodospirillales</taxon>
        <taxon>Dongiaceae</taxon>
        <taxon>Dongia</taxon>
    </lineage>
</organism>
<gene>
    <name evidence="2" type="ORF">A8950_0615</name>
</gene>
<evidence type="ECO:0000313" key="3">
    <source>
        <dbReference type="Proteomes" id="UP000295783"/>
    </source>
</evidence>
<dbReference type="Proteomes" id="UP000295783">
    <property type="component" value="Unassembled WGS sequence"/>
</dbReference>
<evidence type="ECO:0000259" key="1">
    <source>
        <dbReference type="Pfam" id="PF00857"/>
    </source>
</evidence>
<protein>
    <submittedName>
        <fullName evidence="2">Nicotinamidase-related amidase</fullName>
    </submittedName>
</protein>
<name>A0A4R6WUI5_9PROT</name>
<reference evidence="2 3" key="1">
    <citation type="submission" date="2019-03" db="EMBL/GenBank/DDBJ databases">
        <title>Genomic Encyclopedia of Type Strains, Phase III (KMG-III): the genomes of soil and plant-associated and newly described type strains.</title>
        <authorList>
            <person name="Whitman W."/>
        </authorList>
    </citation>
    <scope>NUCLEOTIDE SEQUENCE [LARGE SCALE GENOMIC DNA]</scope>
    <source>
        <strain evidence="2 3">CGMCC 1.7660</strain>
    </source>
</reference>
<dbReference type="InterPro" id="IPR000868">
    <property type="entry name" value="Isochorismatase-like_dom"/>
</dbReference>
<dbReference type="RefSeq" id="WP_133612131.1">
    <property type="nucleotide sequence ID" value="NZ_SNYW01000006.1"/>
</dbReference>
<sequence>MSLPHGLLERDQSCLVVIDVQQYFLAKLPLHERGPLVERIAWIIRVARLLDIPVIATAEDIARDGPMVPELAGELPAGTEIYDKMVFGLMGQADIAAAIAATGRLQCVLVGMETDVCIAHSAIGLMEAGNRVAVISDATATPPPHHEAGLQRMAQAGVTITNTKGLYYEWVRDLATDGRVRPQINRPLPAGLTL</sequence>
<dbReference type="PANTHER" id="PTHR14119:SF3">
    <property type="entry name" value="ISOCHORISMATASE DOMAIN-CONTAINING PROTEIN 2"/>
    <property type="match status" value="1"/>
</dbReference>
<dbReference type="Gene3D" id="3.40.50.850">
    <property type="entry name" value="Isochorismatase-like"/>
    <property type="match status" value="1"/>
</dbReference>
<dbReference type="InterPro" id="IPR036380">
    <property type="entry name" value="Isochorismatase-like_sf"/>
</dbReference>
<feature type="domain" description="Isochorismatase-like" evidence="1">
    <location>
        <begin position="13"/>
        <end position="163"/>
    </location>
</feature>
<evidence type="ECO:0000313" key="2">
    <source>
        <dbReference type="EMBL" id="TDQ84069.1"/>
    </source>
</evidence>
<dbReference type="Pfam" id="PF00857">
    <property type="entry name" value="Isochorismatase"/>
    <property type="match status" value="1"/>
</dbReference>
<dbReference type="PANTHER" id="PTHR14119">
    <property type="entry name" value="HYDROLASE"/>
    <property type="match status" value="1"/>
</dbReference>
<dbReference type="OrthoDB" id="9789777at2"/>
<proteinExistence type="predicted"/>
<dbReference type="SUPFAM" id="SSF52499">
    <property type="entry name" value="Isochorismatase-like hydrolases"/>
    <property type="match status" value="1"/>
</dbReference>
<keyword evidence="3" id="KW-1185">Reference proteome</keyword>
<accession>A0A4R6WUI5</accession>